<dbReference type="InterPro" id="IPR015655">
    <property type="entry name" value="PP2C"/>
</dbReference>
<dbReference type="InterPro" id="IPR036457">
    <property type="entry name" value="PPM-type-like_dom_sf"/>
</dbReference>
<dbReference type="InterPro" id="IPR001932">
    <property type="entry name" value="PPM-type_phosphatase-like_dom"/>
</dbReference>
<dbReference type="PANTHER" id="PTHR47992">
    <property type="entry name" value="PROTEIN PHOSPHATASE"/>
    <property type="match status" value="1"/>
</dbReference>
<accession>A0A9W8AR90</accession>
<dbReference type="Proteomes" id="UP001150925">
    <property type="component" value="Unassembled WGS sequence"/>
</dbReference>
<feature type="domain" description="PPM-type phosphatase" evidence="1">
    <location>
        <begin position="6"/>
        <end position="333"/>
    </location>
</feature>
<dbReference type="Pfam" id="PF00481">
    <property type="entry name" value="PP2C"/>
    <property type="match status" value="2"/>
</dbReference>
<evidence type="ECO:0000313" key="3">
    <source>
        <dbReference type="Proteomes" id="UP001150925"/>
    </source>
</evidence>
<organism evidence="2 3">
    <name type="scientific">Dispira parvispora</name>
    <dbReference type="NCBI Taxonomy" id="1520584"/>
    <lineage>
        <taxon>Eukaryota</taxon>
        <taxon>Fungi</taxon>
        <taxon>Fungi incertae sedis</taxon>
        <taxon>Zoopagomycota</taxon>
        <taxon>Kickxellomycotina</taxon>
        <taxon>Dimargaritomycetes</taxon>
        <taxon>Dimargaritales</taxon>
        <taxon>Dimargaritaceae</taxon>
        <taxon>Dispira</taxon>
    </lineage>
</organism>
<sequence length="336" mass="37168">MTMQMRYGSSSDQGRRQVQQDLVLTLPRLFNDDTYHFFAVLDGHGDHGHKVAQLVQTRFAKLLEEYAPQIRQDPEGIWSTIFSRLDEEVIDAPDSELDPYLSGTTVSALLLCEDKFVVINLGDSRVIHGFSTCITSEASERDVDEPSQSDPLPAVAEAIATDYPLNETKNEAKGHQDSSTDGKWTIEQLTRDHTCSDPEERARVIAKGARVDQLFDGMQRIGPLRLFKGSLPYPGLVVTRALGDTSARRLGVHATPEVTTFPLLSGHHCFVLATDGVWDGLTNENVLDLVAPFYSLESNHGAEEASSTLTRHSLQALDRIMIDDNTSNVCIFLSVP</sequence>
<dbReference type="PROSITE" id="PS51746">
    <property type="entry name" value="PPM_2"/>
    <property type="match status" value="1"/>
</dbReference>
<name>A0A9W8AR90_9FUNG</name>
<dbReference type="Gene3D" id="3.60.40.10">
    <property type="entry name" value="PPM-type phosphatase domain"/>
    <property type="match status" value="1"/>
</dbReference>
<protein>
    <recommendedName>
        <fullName evidence="1">PPM-type phosphatase domain-containing protein</fullName>
    </recommendedName>
</protein>
<dbReference type="CDD" id="cd00143">
    <property type="entry name" value="PP2Cc"/>
    <property type="match status" value="1"/>
</dbReference>
<evidence type="ECO:0000313" key="2">
    <source>
        <dbReference type="EMBL" id="KAJ1956749.1"/>
    </source>
</evidence>
<dbReference type="EMBL" id="JANBPY010002067">
    <property type="protein sequence ID" value="KAJ1956749.1"/>
    <property type="molecule type" value="Genomic_DNA"/>
</dbReference>
<dbReference type="SUPFAM" id="SSF81606">
    <property type="entry name" value="PP2C-like"/>
    <property type="match status" value="1"/>
</dbReference>
<dbReference type="AlphaFoldDB" id="A0A9W8AR90"/>
<keyword evidence="3" id="KW-1185">Reference proteome</keyword>
<comment type="caution">
    <text evidence="2">The sequence shown here is derived from an EMBL/GenBank/DDBJ whole genome shotgun (WGS) entry which is preliminary data.</text>
</comment>
<dbReference type="SMART" id="SM00332">
    <property type="entry name" value="PP2Cc"/>
    <property type="match status" value="1"/>
</dbReference>
<dbReference type="GO" id="GO:0004722">
    <property type="term" value="F:protein serine/threonine phosphatase activity"/>
    <property type="evidence" value="ECO:0007669"/>
    <property type="project" value="InterPro"/>
</dbReference>
<reference evidence="2" key="1">
    <citation type="submission" date="2022-07" db="EMBL/GenBank/DDBJ databases">
        <title>Phylogenomic reconstructions and comparative analyses of Kickxellomycotina fungi.</title>
        <authorList>
            <person name="Reynolds N.K."/>
            <person name="Stajich J.E."/>
            <person name="Barry K."/>
            <person name="Grigoriev I.V."/>
            <person name="Crous P."/>
            <person name="Smith M.E."/>
        </authorList>
    </citation>
    <scope>NUCLEOTIDE SEQUENCE</scope>
    <source>
        <strain evidence="2">RSA 1196</strain>
    </source>
</reference>
<proteinExistence type="predicted"/>
<evidence type="ECO:0000259" key="1">
    <source>
        <dbReference type="PROSITE" id="PS51746"/>
    </source>
</evidence>
<gene>
    <name evidence="2" type="ORF">IWQ62_005237</name>
</gene>
<dbReference type="OrthoDB" id="10264738at2759"/>